<keyword evidence="10" id="KW-1185">Reference proteome</keyword>
<feature type="transmembrane region" description="Helical" evidence="8">
    <location>
        <begin position="51"/>
        <end position="77"/>
    </location>
</feature>
<protein>
    <recommendedName>
        <fullName evidence="8">L-lactate permease</fullName>
    </recommendedName>
</protein>
<evidence type="ECO:0000256" key="8">
    <source>
        <dbReference type="RuleBase" id="RU365092"/>
    </source>
</evidence>
<feature type="transmembrane region" description="Helical" evidence="8">
    <location>
        <begin position="235"/>
        <end position="252"/>
    </location>
</feature>
<dbReference type="RefSeq" id="WP_135433927.1">
    <property type="nucleotide sequence ID" value="NZ_RPEM01000024.1"/>
</dbReference>
<keyword evidence="7 8" id="KW-0472">Membrane</keyword>
<evidence type="ECO:0000256" key="5">
    <source>
        <dbReference type="ARBA" id="ARBA00022692"/>
    </source>
</evidence>
<keyword evidence="8" id="KW-0997">Cell inner membrane</keyword>
<dbReference type="EMBL" id="RPEM01000024">
    <property type="protein sequence ID" value="TGD41461.1"/>
    <property type="molecule type" value="Genomic_DNA"/>
</dbReference>
<evidence type="ECO:0000256" key="6">
    <source>
        <dbReference type="ARBA" id="ARBA00022989"/>
    </source>
</evidence>
<sequence length="488" mass="49645">MPTALAALPIIVVVLTMALLHWRAALAGTAGLCVALAVIWGGNSSSGGTVMVAGVAAEAASSTLSILWIILPALVIYEVQSRSGALERIRLALTRLSDDRAVQALLIAWFFGLFMEGAAGFGAPVALAAPLLVGLGFTPVRAVTLALLGHAAGVSFGAIGTPALAQMGLLGLPGSQVAALTMTVHALPLCVLSLWVMRLAIDGPLTRRHVGIALLAALCFLIPALLLAMLAGPELPTLGGALIGGALFAGVMRSRHLTQSDEAKWRLSDLAPYLLIVALVLLTRLVPPVQGGLSSLWLGWEWSGFSGGFAPFYHPGTLLAVGLAIAALVTGRAALLWPALGAALHRLAPVALALLMMLALARLMVHGGLIAQLAGAASQAGALWPLLSPFIGVLGTFVSGSATASNILFTDFQAATARALDLPVVLMAAAQGVGAAIGNAIAPHNIIAGAATVGLSGRDGEVLARTLMPVLTYTACAGIIVFIGSHLF</sequence>
<organism evidence="9 10">
    <name type="scientific">Pseudotabrizicola sediminis</name>
    <dbReference type="NCBI Taxonomy" id="2486418"/>
    <lineage>
        <taxon>Bacteria</taxon>
        <taxon>Pseudomonadati</taxon>
        <taxon>Pseudomonadota</taxon>
        <taxon>Alphaproteobacteria</taxon>
        <taxon>Rhodobacterales</taxon>
        <taxon>Paracoccaceae</taxon>
        <taxon>Pseudotabrizicola</taxon>
    </lineage>
</organism>
<keyword evidence="3 8" id="KW-0813">Transport</keyword>
<comment type="subcellular location">
    <subcellularLocation>
        <location evidence="8">Cell inner membrane</location>
        <topology evidence="8">Multi-pass membrane protein</topology>
    </subcellularLocation>
    <subcellularLocation>
        <location evidence="1">Cell membrane</location>
        <topology evidence="1">Multi-pass membrane protein</topology>
    </subcellularLocation>
</comment>
<evidence type="ECO:0000313" key="10">
    <source>
        <dbReference type="Proteomes" id="UP000297741"/>
    </source>
</evidence>
<evidence type="ECO:0000256" key="2">
    <source>
        <dbReference type="ARBA" id="ARBA00010100"/>
    </source>
</evidence>
<feature type="transmembrane region" description="Helical" evidence="8">
    <location>
        <begin position="209"/>
        <end position="229"/>
    </location>
</feature>
<keyword evidence="4" id="KW-1003">Cell membrane</keyword>
<evidence type="ECO:0000256" key="7">
    <source>
        <dbReference type="ARBA" id="ARBA00023136"/>
    </source>
</evidence>
<evidence type="ECO:0000256" key="4">
    <source>
        <dbReference type="ARBA" id="ARBA00022475"/>
    </source>
</evidence>
<dbReference type="PANTHER" id="PTHR30003:SF0">
    <property type="entry name" value="GLYCOLATE PERMEASE GLCA-RELATED"/>
    <property type="match status" value="1"/>
</dbReference>
<accession>A0ABY2KGU6</accession>
<dbReference type="PANTHER" id="PTHR30003">
    <property type="entry name" value="L-LACTATE PERMEASE"/>
    <property type="match status" value="1"/>
</dbReference>
<dbReference type="InterPro" id="IPR003804">
    <property type="entry name" value="Lactate_perm"/>
</dbReference>
<feature type="transmembrane region" description="Helical" evidence="8">
    <location>
        <begin position="177"/>
        <end position="197"/>
    </location>
</feature>
<gene>
    <name evidence="9" type="ORF">EEB11_18490</name>
</gene>
<reference evidence="9 10" key="1">
    <citation type="submission" date="2018-11" db="EMBL/GenBank/DDBJ databases">
        <title>Tabrizicola sp. isolated from sediment of alpine lake.</title>
        <authorList>
            <person name="Liu Z."/>
        </authorList>
    </citation>
    <scope>NUCLEOTIDE SEQUENCE [LARGE SCALE GENOMIC DNA]</scope>
    <source>
        <strain evidence="9 10">DRYC-M-16</strain>
    </source>
</reference>
<feature type="transmembrane region" description="Helical" evidence="8">
    <location>
        <begin position="312"/>
        <end position="335"/>
    </location>
</feature>
<dbReference type="Proteomes" id="UP000297741">
    <property type="component" value="Unassembled WGS sequence"/>
</dbReference>
<feature type="transmembrane region" description="Helical" evidence="8">
    <location>
        <begin position="347"/>
        <end position="374"/>
    </location>
</feature>
<evidence type="ECO:0000256" key="1">
    <source>
        <dbReference type="ARBA" id="ARBA00004651"/>
    </source>
</evidence>
<feature type="transmembrane region" description="Helical" evidence="8">
    <location>
        <begin position="145"/>
        <end position="165"/>
    </location>
</feature>
<keyword evidence="6 8" id="KW-1133">Transmembrane helix</keyword>
<evidence type="ECO:0000256" key="3">
    <source>
        <dbReference type="ARBA" id="ARBA00022448"/>
    </source>
</evidence>
<comment type="caution">
    <text evidence="9">The sequence shown here is derived from an EMBL/GenBank/DDBJ whole genome shotgun (WGS) entry which is preliminary data.</text>
</comment>
<evidence type="ECO:0000313" key="9">
    <source>
        <dbReference type="EMBL" id="TGD41461.1"/>
    </source>
</evidence>
<proteinExistence type="inferred from homology"/>
<feature type="transmembrane region" description="Helical" evidence="8">
    <location>
        <begin position="462"/>
        <end position="483"/>
    </location>
</feature>
<comment type="similarity">
    <text evidence="2 8">Belongs to the lactate permease family.</text>
</comment>
<feature type="transmembrane region" description="Helical" evidence="8">
    <location>
        <begin position="121"/>
        <end position="138"/>
    </location>
</feature>
<comment type="function">
    <text evidence="8">Uptake of L-lactate across the membrane. Can also transport D-lactate and glycolate.</text>
</comment>
<feature type="transmembrane region" description="Helical" evidence="8">
    <location>
        <begin position="273"/>
        <end position="300"/>
    </location>
</feature>
<feature type="transmembrane region" description="Helical" evidence="8">
    <location>
        <begin position="386"/>
        <end position="408"/>
    </location>
</feature>
<name>A0ABY2KGU6_9RHOB</name>
<feature type="transmembrane region" description="Helical" evidence="8">
    <location>
        <begin position="420"/>
        <end position="442"/>
    </location>
</feature>
<keyword evidence="5 8" id="KW-0812">Transmembrane</keyword>
<dbReference type="Pfam" id="PF02652">
    <property type="entry name" value="Lactate_perm"/>
    <property type="match status" value="2"/>
</dbReference>